<evidence type="ECO:0000256" key="1">
    <source>
        <dbReference type="SAM" id="MobiDB-lite"/>
    </source>
</evidence>
<dbReference type="AlphaFoldDB" id="A0A840W9F4"/>
<sequence length="144" mass="14294">MKDRNRSARLAAVGVLVAGGVLVGGSAASAAWASPSPAPAATTAQTTTEQASSCGLGANNPSVSGGTISGTGSRTGCGGTVTLTVQVRKHRTAWPDKVVAETSQTGFSNGTLRASGNCDGNGTYFTETRSSSGNKLSSGRVNRC</sequence>
<feature type="region of interest" description="Disordered" evidence="1">
    <location>
        <begin position="123"/>
        <end position="144"/>
    </location>
</feature>
<evidence type="ECO:0000313" key="4">
    <source>
        <dbReference type="Proteomes" id="UP000579647"/>
    </source>
</evidence>
<gene>
    <name evidence="3" type="ORF">HNR07_004776</name>
</gene>
<evidence type="ECO:0000313" key="3">
    <source>
        <dbReference type="EMBL" id="MBB5493639.1"/>
    </source>
</evidence>
<dbReference type="RefSeq" id="WP_184366806.1">
    <property type="nucleotide sequence ID" value="NZ_BAAAKM010000065.1"/>
</dbReference>
<evidence type="ECO:0000256" key="2">
    <source>
        <dbReference type="SAM" id="SignalP"/>
    </source>
</evidence>
<organism evidence="3 4">
    <name type="scientific">Nocardiopsis metallicus</name>
    <dbReference type="NCBI Taxonomy" id="179819"/>
    <lineage>
        <taxon>Bacteria</taxon>
        <taxon>Bacillati</taxon>
        <taxon>Actinomycetota</taxon>
        <taxon>Actinomycetes</taxon>
        <taxon>Streptosporangiales</taxon>
        <taxon>Nocardiopsidaceae</taxon>
        <taxon>Nocardiopsis</taxon>
    </lineage>
</organism>
<name>A0A840W9F4_9ACTN</name>
<proteinExistence type="predicted"/>
<reference evidence="3 4" key="1">
    <citation type="submission" date="2020-08" db="EMBL/GenBank/DDBJ databases">
        <title>Sequencing the genomes of 1000 actinobacteria strains.</title>
        <authorList>
            <person name="Klenk H.-P."/>
        </authorList>
    </citation>
    <scope>NUCLEOTIDE SEQUENCE [LARGE SCALE GENOMIC DNA]</scope>
    <source>
        <strain evidence="3 4">DSM 44598</strain>
    </source>
</reference>
<dbReference type="Proteomes" id="UP000579647">
    <property type="component" value="Unassembled WGS sequence"/>
</dbReference>
<dbReference type="EMBL" id="JACHDO010000001">
    <property type="protein sequence ID" value="MBB5493639.1"/>
    <property type="molecule type" value="Genomic_DNA"/>
</dbReference>
<protein>
    <submittedName>
        <fullName evidence="3">Uncharacterized protein</fullName>
    </submittedName>
</protein>
<feature type="signal peptide" evidence="2">
    <location>
        <begin position="1"/>
        <end position="33"/>
    </location>
</feature>
<feature type="region of interest" description="Disordered" evidence="1">
    <location>
        <begin position="31"/>
        <end position="76"/>
    </location>
</feature>
<keyword evidence="2" id="KW-0732">Signal</keyword>
<feature type="chain" id="PRO_5038766559" evidence="2">
    <location>
        <begin position="34"/>
        <end position="144"/>
    </location>
</feature>
<accession>A0A840W9F4</accession>
<feature type="compositionally biased region" description="Gly residues" evidence="1">
    <location>
        <begin position="67"/>
        <end position="76"/>
    </location>
</feature>
<feature type="compositionally biased region" description="Low complexity" evidence="1">
    <location>
        <begin position="31"/>
        <end position="48"/>
    </location>
</feature>
<comment type="caution">
    <text evidence="3">The sequence shown here is derived from an EMBL/GenBank/DDBJ whole genome shotgun (WGS) entry which is preliminary data.</text>
</comment>
<keyword evidence="4" id="KW-1185">Reference proteome</keyword>